<evidence type="ECO:0000313" key="12">
    <source>
        <dbReference type="EMBL" id="MCC2218981.1"/>
    </source>
</evidence>
<feature type="transmembrane region" description="Helical" evidence="10">
    <location>
        <begin position="370"/>
        <end position="390"/>
    </location>
</feature>
<evidence type="ECO:0000256" key="3">
    <source>
        <dbReference type="ARBA" id="ARBA00022448"/>
    </source>
</evidence>
<keyword evidence="6 9" id="KW-0812">Transmembrane</keyword>
<dbReference type="InterPro" id="IPR001992">
    <property type="entry name" value="T2SS_GspF/T4SS_PilC_CS"/>
</dbReference>
<evidence type="ECO:0000256" key="8">
    <source>
        <dbReference type="ARBA" id="ARBA00023136"/>
    </source>
</evidence>
<evidence type="ECO:0000256" key="4">
    <source>
        <dbReference type="ARBA" id="ARBA00022475"/>
    </source>
</evidence>
<feature type="transmembrane region" description="Helical" evidence="10">
    <location>
        <begin position="164"/>
        <end position="186"/>
    </location>
</feature>
<evidence type="ECO:0000256" key="5">
    <source>
        <dbReference type="ARBA" id="ARBA00022519"/>
    </source>
</evidence>
<comment type="caution">
    <text evidence="12">The sequence shown here is derived from an EMBL/GenBank/DDBJ whole genome shotgun (WGS) entry which is preliminary data.</text>
</comment>
<dbReference type="InterPro" id="IPR042094">
    <property type="entry name" value="T2SS_GspF_sf"/>
</dbReference>
<evidence type="ECO:0000256" key="2">
    <source>
        <dbReference type="ARBA" id="ARBA00005745"/>
    </source>
</evidence>
<dbReference type="InterPro" id="IPR018076">
    <property type="entry name" value="T2SS_GspF_dom"/>
</dbReference>
<dbReference type="PRINTS" id="PR00812">
    <property type="entry name" value="BCTERIALGSPF"/>
</dbReference>
<keyword evidence="4" id="KW-1003">Cell membrane</keyword>
<gene>
    <name evidence="12" type="ORF">LKD28_08040</name>
</gene>
<keyword evidence="5" id="KW-0997">Cell inner membrane</keyword>
<keyword evidence="3 9" id="KW-0813">Transport</keyword>
<evidence type="ECO:0000256" key="6">
    <source>
        <dbReference type="ARBA" id="ARBA00022692"/>
    </source>
</evidence>
<dbReference type="PROSITE" id="PS00874">
    <property type="entry name" value="T2SP_F"/>
    <property type="match status" value="1"/>
</dbReference>
<dbReference type="PANTHER" id="PTHR30012:SF7">
    <property type="entry name" value="PROTEIN TRANSPORT PROTEIN HOFC HOMOLOG"/>
    <property type="match status" value="1"/>
</dbReference>
<sequence length="400" mass="43335">MAQYNYKAMDKNGKAKKGSIEAINLDKAKEKLKSEGLIVQDIKEQGAGKKGGGKKVKDKDLAVFCKQFSAVLNAGVTIISALEMMSEQLENKTLKRALQEAQSYVQKGGTLADAFKLNPKVFPPIMINMTAAGEMSGNLEICFDRLTTHFETANALHSKVKGAVTYPIVILIVVAAVVAVLLVGVIPQFSQMFDDLGSELPAATQMLVNLSNFLQHKWYILVIIVAAIVFGLKAFGKTEPGSLMYAKIGIKFPLFGNLTIKSAAATFSRTMATLMASGISLIDAVEQVAKMINNRIIREALLDAKTQIAKGVPLSKPLRDCGIFPPMLPQMTKIGEETGNIEDMMDKVADYYEMEVNDATDALTAAMEPLIIVIMGVVVGGIVMAIYSPMLSMYDAIDSY</sequence>
<evidence type="ECO:0000256" key="1">
    <source>
        <dbReference type="ARBA" id="ARBA00004429"/>
    </source>
</evidence>
<accession>A0ABS8FP24</accession>
<evidence type="ECO:0000256" key="7">
    <source>
        <dbReference type="ARBA" id="ARBA00022989"/>
    </source>
</evidence>
<feature type="domain" description="Type II secretion system protein GspF" evidence="11">
    <location>
        <begin position="64"/>
        <end position="187"/>
    </location>
</feature>
<keyword evidence="7 10" id="KW-1133">Transmembrane helix</keyword>
<dbReference type="EMBL" id="JAJEQT010000005">
    <property type="protein sequence ID" value="MCC2218981.1"/>
    <property type="molecule type" value="Genomic_DNA"/>
</dbReference>
<dbReference type="InterPro" id="IPR003004">
    <property type="entry name" value="GspF/PilC"/>
</dbReference>
<evidence type="ECO:0000256" key="10">
    <source>
        <dbReference type="SAM" id="Phobius"/>
    </source>
</evidence>
<dbReference type="Pfam" id="PF00482">
    <property type="entry name" value="T2SSF"/>
    <property type="match status" value="2"/>
</dbReference>
<dbReference type="Gene3D" id="1.20.81.30">
    <property type="entry name" value="Type II secretion system (T2SS), domain F"/>
    <property type="match status" value="2"/>
</dbReference>
<protein>
    <submittedName>
        <fullName evidence="12">Type II secretion system F family protein</fullName>
    </submittedName>
</protein>
<organism evidence="12 13">
    <name type="scientific">Coprococcus hominis</name>
    <name type="common">ex Arizal et al. 2022</name>
    <dbReference type="NCBI Taxonomy" id="2881262"/>
    <lineage>
        <taxon>Bacteria</taxon>
        <taxon>Bacillati</taxon>
        <taxon>Bacillota</taxon>
        <taxon>Clostridia</taxon>
        <taxon>Lachnospirales</taxon>
        <taxon>Lachnospiraceae</taxon>
        <taxon>Coprococcus</taxon>
    </lineage>
</organism>
<proteinExistence type="inferred from homology"/>
<keyword evidence="13" id="KW-1185">Reference proteome</keyword>
<keyword evidence="8 10" id="KW-0472">Membrane</keyword>
<evidence type="ECO:0000256" key="9">
    <source>
        <dbReference type="RuleBase" id="RU003923"/>
    </source>
</evidence>
<dbReference type="RefSeq" id="WP_227573268.1">
    <property type="nucleotide sequence ID" value="NZ_JAJEQT010000005.1"/>
</dbReference>
<feature type="transmembrane region" description="Helical" evidence="10">
    <location>
        <begin position="218"/>
        <end position="235"/>
    </location>
</feature>
<evidence type="ECO:0000259" key="11">
    <source>
        <dbReference type="Pfam" id="PF00482"/>
    </source>
</evidence>
<feature type="domain" description="Type II secretion system protein GspF" evidence="11">
    <location>
        <begin position="267"/>
        <end position="389"/>
    </location>
</feature>
<comment type="subcellular location">
    <subcellularLocation>
        <location evidence="1">Cell inner membrane</location>
        <topology evidence="1">Multi-pass membrane protein</topology>
    </subcellularLocation>
    <subcellularLocation>
        <location evidence="9">Cell membrane</location>
        <topology evidence="9">Multi-pass membrane protein</topology>
    </subcellularLocation>
</comment>
<dbReference type="Proteomes" id="UP001198495">
    <property type="component" value="Unassembled WGS sequence"/>
</dbReference>
<dbReference type="PANTHER" id="PTHR30012">
    <property type="entry name" value="GENERAL SECRETION PATHWAY PROTEIN"/>
    <property type="match status" value="1"/>
</dbReference>
<name>A0ABS8FP24_9FIRM</name>
<reference evidence="12 13" key="1">
    <citation type="submission" date="2021-10" db="EMBL/GenBank/DDBJ databases">
        <title>Anaerobic single-cell dispensing facilitates the cultivation of human gut bacteria.</title>
        <authorList>
            <person name="Afrizal A."/>
        </authorList>
    </citation>
    <scope>NUCLEOTIDE SEQUENCE [LARGE SCALE GENOMIC DNA]</scope>
    <source>
        <strain evidence="12 13">CLA-AA-H212</strain>
    </source>
</reference>
<comment type="similarity">
    <text evidence="2 9">Belongs to the GSP F family.</text>
</comment>
<evidence type="ECO:0000313" key="13">
    <source>
        <dbReference type="Proteomes" id="UP001198495"/>
    </source>
</evidence>